<sequence>MAESKLKVAAIQVAPVFMDRDATIARACERIAEAARAGAELVVFPEAFVPGYPDWIWVARPSQRKLLNDLYAHLVSQSVDVPSASVDRLRDAARDGGVTVVIGVNERNTEASGASLYNTALVIGPLGQLIGRHRKLVPTGPERMVWAQGDGSTLDVYDTPVGKLSTLICWENYMPLARYAMAAWGARIHVAGTWDRGEPWISTMRHVATEGRVFVISCCMALRKRDIPAELEFAMLYPDGREWINAGDSLVVNPAGQIIAGPLHEQEGILYAELERNQMTGPRWMFDAAGHYARPDVFQLTVNRSPRPMLREAGAKTSEANTRDAVPMDSTPSRSRPRAVARKAARTGRSKRR</sequence>
<organism evidence="4">
    <name type="scientific">uncultured organism</name>
    <dbReference type="NCBI Taxonomy" id="155900"/>
    <lineage>
        <taxon>unclassified sequences</taxon>
        <taxon>environmental samples</taxon>
    </lineage>
</organism>
<dbReference type="Gene3D" id="3.60.110.10">
    <property type="entry name" value="Carbon-nitrogen hydrolase"/>
    <property type="match status" value="1"/>
</dbReference>
<protein>
    <submittedName>
        <fullName evidence="4">Nitrilase</fullName>
        <ecNumber evidence="4">3.5.5.7</ecNumber>
    </submittedName>
</protein>
<dbReference type="CDD" id="cd07564">
    <property type="entry name" value="nitrilases_CHs"/>
    <property type="match status" value="1"/>
</dbReference>
<dbReference type="InterPro" id="IPR036526">
    <property type="entry name" value="C-N_Hydrolase_sf"/>
</dbReference>
<accession>Q6RWN7</accession>
<evidence type="ECO:0000256" key="2">
    <source>
        <dbReference type="SAM" id="MobiDB-lite"/>
    </source>
</evidence>
<feature type="compositionally biased region" description="Basic residues" evidence="2">
    <location>
        <begin position="335"/>
        <end position="353"/>
    </location>
</feature>
<dbReference type="PANTHER" id="PTHR46044:SF1">
    <property type="entry name" value="CN HYDROLASE DOMAIN-CONTAINING PROTEIN"/>
    <property type="match status" value="1"/>
</dbReference>
<reference evidence="4" key="1">
    <citation type="journal article" date="2004" name="Appl. Environ. Microbiol.">
        <title>Exploring nitrilase sequence space for enantioselective catalysis.</title>
        <authorList>
            <person name="Robertson D.E."/>
            <person name="Chaplin J.A."/>
            <person name="DeSantis G."/>
            <person name="Podar M."/>
            <person name="Madden M."/>
            <person name="Chi E."/>
            <person name="Richardson T."/>
            <person name="Milan A."/>
            <person name="Miller M."/>
            <person name="Weiner D.P."/>
            <person name="Wong K."/>
            <person name="McQuaid J."/>
            <person name="Farwell B."/>
            <person name="Preston L.A."/>
            <person name="Tan X."/>
            <person name="Snead M.A."/>
            <person name="Keller M."/>
            <person name="Mathur E."/>
            <person name="Kretz P.L."/>
            <person name="Burk M.J."/>
            <person name="Short J.M."/>
        </authorList>
    </citation>
    <scope>NUCLEOTIDE SEQUENCE</scope>
</reference>
<proteinExistence type="inferred from homology"/>
<dbReference type="PROSITE" id="PS00920">
    <property type="entry name" value="NITRIL_CHT_1"/>
    <property type="match status" value="1"/>
</dbReference>
<dbReference type="PROSITE" id="PS50263">
    <property type="entry name" value="CN_HYDROLASE"/>
    <property type="match status" value="1"/>
</dbReference>
<gene>
    <name evidence="4" type="ORF">BD7042</name>
</gene>
<dbReference type="PANTHER" id="PTHR46044">
    <property type="entry name" value="NITRILASE"/>
    <property type="match status" value="1"/>
</dbReference>
<dbReference type="InterPro" id="IPR044149">
    <property type="entry name" value="Nitrilases_CHs"/>
</dbReference>
<evidence type="ECO:0000256" key="1">
    <source>
        <dbReference type="ARBA" id="ARBA00008129"/>
    </source>
</evidence>
<dbReference type="EMBL" id="AY487465">
    <property type="protein sequence ID" value="AAR97412.1"/>
    <property type="molecule type" value="Genomic_DNA"/>
</dbReference>
<dbReference type="AlphaFoldDB" id="Q6RWN7"/>
<dbReference type="EC" id="3.5.5.7" evidence="4"/>
<dbReference type="Pfam" id="PF00795">
    <property type="entry name" value="CN_hydrolase"/>
    <property type="match status" value="1"/>
</dbReference>
<dbReference type="InterPro" id="IPR003010">
    <property type="entry name" value="C-N_Hydrolase"/>
</dbReference>
<dbReference type="GO" id="GO:0018762">
    <property type="term" value="F:aliphatic nitrilase activity"/>
    <property type="evidence" value="ECO:0007669"/>
    <property type="project" value="UniProtKB-EC"/>
</dbReference>
<dbReference type="InterPro" id="IPR000132">
    <property type="entry name" value="Nitrilase/CN_hydratase_CS"/>
</dbReference>
<dbReference type="SUPFAM" id="SSF56317">
    <property type="entry name" value="Carbon-nitrogen hydrolase"/>
    <property type="match status" value="1"/>
</dbReference>
<feature type="region of interest" description="Disordered" evidence="2">
    <location>
        <begin position="312"/>
        <end position="353"/>
    </location>
</feature>
<comment type="similarity">
    <text evidence="1">Belongs to the carbon-nitrogen hydrolase superfamily. Nitrilase family.</text>
</comment>
<evidence type="ECO:0000313" key="4">
    <source>
        <dbReference type="EMBL" id="AAR97412.1"/>
    </source>
</evidence>
<keyword evidence="4" id="KW-0378">Hydrolase</keyword>
<evidence type="ECO:0000259" key="3">
    <source>
        <dbReference type="PROSITE" id="PS50263"/>
    </source>
</evidence>
<name>Q6RWN7_9ZZZZ</name>
<feature type="domain" description="CN hydrolase" evidence="3">
    <location>
        <begin position="6"/>
        <end position="276"/>
    </location>
</feature>